<dbReference type="GO" id="GO:0042806">
    <property type="term" value="F:fucose binding"/>
    <property type="evidence" value="ECO:0007669"/>
    <property type="project" value="TreeGrafter"/>
</dbReference>
<evidence type="ECO:0000256" key="3">
    <source>
        <dbReference type="ARBA" id="ARBA00036324"/>
    </source>
</evidence>
<reference evidence="4 5" key="1">
    <citation type="submission" date="2017-07" db="EMBL/GenBank/DDBJ databases">
        <title>Genome sequencing and assembly of Paenibacillus rigui.</title>
        <authorList>
            <person name="Mayilraj S."/>
        </authorList>
    </citation>
    <scope>NUCLEOTIDE SEQUENCE [LARGE SCALE GENOMIC DNA]</scope>
    <source>
        <strain evidence="4 5">JCM 16352</strain>
    </source>
</reference>
<protein>
    <submittedName>
        <fullName evidence="4">Fucose isomerase</fullName>
    </submittedName>
</protein>
<proteinExistence type="predicted"/>
<dbReference type="NCBIfam" id="NF011949">
    <property type="entry name" value="PRK15420.1"/>
    <property type="match status" value="1"/>
</dbReference>
<evidence type="ECO:0000256" key="1">
    <source>
        <dbReference type="ARBA" id="ARBA00000223"/>
    </source>
</evidence>
<dbReference type="Pfam" id="PF05025">
    <property type="entry name" value="RbsD_FucU"/>
    <property type="match status" value="1"/>
</dbReference>
<dbReference type="Gene3D" id="3.40.1650.10">
    <property type="entry name" value="RbsD-like domain"/>
    <property type="match status" value="1"/>
</dbReference>
<evidence type="ECO:0000313" key="5">
    <source>
        <dbReference type="Proteomes" id="UP000215509"/>
    </source>
</evidence>
<dbReference type="OrthoDB" id="9805009at2"/>
<organism evidence="4 5">
    <name type="scientific">Paenibacillus rigui</name>
    <dbReference type="NCBI Taxonomy" id="554312"/>
    <lineage>
        <taxon>Bacteria</taxon>
        <taxon>Bacillati</taxon>
        <taxon>Bacillota</taxon>
        <taxon>Bacilli</taxon>
        <taxon>Bacillales</taxon>
        <taxon>Paenibacillaceae</taxon>
        <taxon>Paenibacillus</taxon>
    </lineage>
</organism>
<dbReference type="InterPro" id="IPR023750">
    <property type="entry name" value="RbsD-like_sf"/>
</dbReference>
<comment type="catalytic activity">
    <reaction evidence="1">
        <text>beta-D-ribopyranose = beta-D-ribofuranose</text>
        <dbReference type="Rhea" id="RHEA:25432"/>
        <dbReference type="ChEBI" id="CHEBI:27476"/>
        <dbReference type="ChEBI" id="CHEBI:47002"/>
        <dbReference type="EC" id="5.4.99.62"/>
    </reaction>
</comment>
<dbReference type="PANTHER" id="PTHR31690">
    <property type="entry name" value="FUCOSE MUTAROTASE"/>
    <property type="match status" value="1"/>
</dbReference>
<comment type="caution">
    <text evidence="4">The sequence shown here is derived from an EMBL/GenBank/DDBJ whole genome shotgun (WGS) entry which is preliminary data.</text>
</comment>
<name>A0A229UXA9_9BACL</name>
<dbReference type="GO" id="GO:0036373">
    <property type="term" value="F:L-fucose mutarotase activity"/>
    <property type="evidence" value="ECO:0007669"/>
    <property type="project" value="UniProtKB-EC"/>
</dbReference>
<dbReference type="EMBL" id="NMQW01000002">
    <property type="protein sequence ID" value="OXM87785.1"/>
    <property type="molecule type" value="Genomic_DNA"/>
</dbReference>
<sequence length="144" mass="16081">MLKGIPSILSPELLKILMEMGHGDELILADGNFPAASHAQRLIRCDGHSIPELLDAILAFFPLDSYAAYPLALMQVVPGDPVVPTIWDEYKALVRKHEPEQEKFEQVERFAFYERAKQAYAIVATSEKALYANLVLKKGVVIES</sequence>
<keyword evidence="2 4" id="KW-0413">Isomerase</keyword>
<dbReference type="GO" id="GO:0062193">
    <property type="term" value="F:D-ribose pyranase activity"/>
    <property type="evidence" value="ECO:0007669"/>
    <property type="project" value="UniProtKB-EC"/>
</dbReference>
<comment type="catalytic activity">
    <reaction evidence="3">
        <text>alpha-L-fucose = beta-L-fucose</text>
        <dbReference type="Rhea" id="RHEA:25580"/>
        <dbReference type="ChEBI" id="CHEBI:42548"/>
        <dbReference type="ChEBI" id="CHEBI:42589"/>
        <dbReference type="EC" id="5.1.3.29"/>
    </reaction>
</comment>
<gene>
    <name evidence="4" type="ORF">CF651_01325</name>
</gene>
<dbReference type="AlphaFoldDB" id="A0A229UXA9"/>
<dbReference type="GO" id="GO:0006004">
    <property type="term" value="P:fucose metabolic process"/>
    <property type="evidence" value="ECO:0007669"/>
    <property type="project" value="TreeGrafter"/>
</dbReference>
<dbReference type="PANTHER" id="PTHR31690:SF4">
    <property type="entry name" value="FUCOSE MUTAROTASE"/>
    <property type="match status" value="1"/>
</dbReference>
<dbReference type="Proteomes" id="UP000215509">
    <property type="component" value="Unassembled WGS sequence"/>
</dbReference>
<dbReference type="RefSeq" id="WP_094013035.1">
    <property type="nucleotide sequence ID" value="NZ_NMQW01000002.1"/>
</dbReference>
<dbReference type="SUPFAM" id="SSF102546">
    <property type="entry name" value="RbsD-like"/>
    <property type="match status" value="1"/>
</dbReference>
<accession>A0A229UXA9</accession>
<evidence type="ECO:0000256" key="2">
    <source>
        <dbReference type="ARBA" id="ARBA00023235"/>
    </source>
</evidence>
<dbReference type="InterPro" id="IPR050443">
    <property type="entry name" value="RbsD/FucU_mutarotase"/>
</dbReference>
<evidence type="ECO:0000313" key="4">
    <source>
        <dbReference type="EMBL" id="OXM87785.1"/>
    </source>
</evidence>
<keyword evidence="5" id="KW-1185">Reference proteome</keyword>
<dbReference type="InterPro" id="IPR007721">
    <property type="entry name" value="RbsD_FucU"/>
</dbReference>